<dbReference type="InterPro" id="IPR051311">
    <property type="entry name" value="DedA_domain"/>
</dbReference>
<evidence type="ECO:0000313" key="3">
    <source>
        <dbReference type="Proteomes" id="UP000243745"/>
    </source>
</evidence>
<feature type="transmembrane region" description="Helical" evidence="1">
    <location>
        <begin position="20"/>
        <end position="37"/>
    </location>
</feature>
<proteinExistence type="predicted"/>
<dbReference type="AlphaFoldDB" id="A0A662ZJH7"/>
<dbReference type="GO" id="GO:0005886">
    <property type="term" value="C:plasma membrane"/>
    <property type="evidence" value="ECO:0007669"/>
    <property type="project" value="TreeGrafter"/>
</dbReference>
<dbReference type="PANTHER" id="PTHR42709">
    <property type="entry name" value="ALKALINE PHOSPHATASE LIKE PROTEIN"/>
    <property type="match status" value="1"/>
</dbReference>
<dbReference type="EMBL" id="FOXF01000036">
    <property type="protein sequence ID" value="SFP55381.1"/>
    <property type="molecule type" value="Genomic_DNA"/>
</dbReference>
<keyword evidence="1" id="KW-1133">Transmembrane helix</keyword>
<gene>
    <name evidence="2" type="ORF">SAMN02910344_01708</name>
</gene>
<protein>
    <submittedName>
        <fullName evidence="2">Membrane protein YqaA, SNARE-associated domain</fullName>
    </submittedName>
</protein>
<feature type="transmembrane region" description="Helical" evidence="1">
    <location>
        <begin position="57"/>
        <end position="80"/>
    </location>
</feature>
<evidence type="ECO:0000313" key="2">
    <source>
        <dbReference type="EMBL" id="SFP55381.1"/>
    </source>
</evidence>
<dbReference type="OrthoDB" id="9810270at2"/>
<keyword evidence="3" id="KW-1185">Reference proteome</keyword>
<name>A0A662ZJH7_9GAMM</name>
<feature type="transmembrane region" description="Helical" evidence="1">
    <location>
        <begin position="109"/>
        <end position="135"/>
    </location>
</feature>
<reference evidence="2 3" key="1">
    <citation type="submission" date="2016-10" db="EMBL/GenBank/DDBJ databases">
        <authorList>
            <person name="Varghese N."/>
            <person name="Submissions S."/>
        </authorList>
    </citation>
    <scope>NUCLEOTIDE SEQUENCE [LARGE SCALE GENOMIC DNA]</scope>
    <source>
        <strain evidence="2 3">DSM 1361</strain>
    </source>
</reference>
<dbReference type="RefSeq" id="WP_093142846.1">
    <property type="nucleotide sequence ID" value="NZ_FOXF01000036.1"/>
</dbReference>
<keyword evidence="1" id="KW-0472">Membrane</keyword>
<dbReference type="PANTHER" id="PTHR42709:SF11">
    <property type="entry name" value="DEDA FAMILY PROTEIN"/>
    <property type="match status" value="1"/>
</dbReference>
<dbReference type="Proteomes" id="UP000243745">
    <property type="component" value="Unassembled WGS sequence"/>
</dbReference>
<keyword evidence="1" id="KW-0812">Transmembrane</keyword>
<evidence type="ECO:0000256" key="1">
    <source>
        <dbReference type="SAM" id="Phobius"/>
    </source>
</evidence>
<organism evidence="2 3">
    <name type="scientific">Ruminobacter amylophilus</name>
    <dbReference type="NCBI Taxonomy" id="867"/>
    <lineage>
        <taxon>Bacteria</taxon>
        <taxon>Pseudomonadati</taxon>
        <taxon>Pseudomonadota</taxon>
        <taxon>Gammaproteobacteria</taxon>
        <taxon>Aeromonadales</taxon>
        <taxon>Succinivibrionaceae</taxon>
        <taxon>Ruminobacter</taxon>
    </lineage>
</organism>
<feature type="transmembrane region" description="Helical" evidence="1">
    <location>
        <begin position="147"/>
        <end position="171"/>
    </location>
</feature>
<feature type="transmembrane region" description="Helical" evidence="1">
    <location>
        <begin position="183"/>
        <end position="204"/>
    </location>
</feature>
<sequence length="207" mass="23639">MKLFEKCYDKCIELAQHKYAVWFLTGNSFIESIFWPIPVDIMLAPMCLANPARAYRFAFLATVSSVLGAIVGYYVGYYLYELFLVDWFNSLGWSEAVGTVQKYLQQFGIFFIVIGSFTPVPYKIVAICCGLAAANHNLDIPTWQLEIWMFILVSFLGRGARFYLIAMLLKLGGSRLAQKIRKYIDIIGWLTIAAAILFIGWYAVFRN</sequence>
<accession>A0A662ZJH7</accession>